<feature type="region of interest" description="Disordered" evidence="1">
    <location>
        <begin position="463"/>
        <end position="492"/>
    </location>
</feature>
<dbReference type="CDD" id="cd05162">
    <property type="entry name" value="PWWP"/>
    <property type="match status" value="1"/>
</dbReference>
<evidence type="ECO:0000256" key="1">
    <source>
        <dbReference type="SAM" id="MobiDB-lite"/>
    </source>
</evidence>
<feature type="compositionally biased region" description="Polar residues" evidence="1">
    <location>
        <begin position="686"/>
        <end position="698"/>
    </location>
</feature>
<keyword evidence="4" id="KW-1185">Reference proteome</keyword>
<evidence type="ECO:0000313" key="4">
    <source>
        <dbReference type="Proteomes" id="UP000035740"/>
    </source>
</evidence>
<dbReference type="InterPro" id="IPR000313">
    <property type="entry name" value="PWWP_dom"/>
</dbReference>
<proteinExistence type="predicted"/>
<evidence type="ECO:0000313" key="3">
    <source>
        <dbReference type="EMBL" id="KMS95513.1"/>
    </source>
</evidence>
<dbReference type="PANTHER" id="PTHR42851">
    <property type="entry name" value="ALDOLASE-RELATED"/>
    <property type="match status" value="1"/>
</dbReference>
<dbReference type="InterPro" id="IPR053063">
    <property type="entry name" value="PWWP_domain_containing_PDP"/>
</dbReference>
<feature type="region of interest" description="Disordered" evidence="1">
    <location>
        <begin position="510"/>
        <end position="554"/>
    </location>
</feature>
<protein>
    <recommendedName>
        <fullName evidence="2">PWWP domain-containing protein</fullName>
    </recommendedName>
</protein>
<dbReference type="eggNOG" id="ENOG502QTFR">
    <property type="taxonomic scope" value="Eukaryota"/>
</dbReference>
<dbReference type="SUPFAM" id="SSF54928">
    <property type="entry name" value="RNA-binding domain, RBD"/>
    <property type="match status" value="1"/>
</dbReference>
<dbReference type="Proteomes" id="UP000035740">
    <property type="component" value="Unassembled WGS sequence"/>
</dbReference>
<feature type="region of interest" description="Disordered" evidence="1">
    <location>
        <begin position="796"/>
        <end position="816"/>
    </location>
</feature>
<dbReference type="SMART" id="SM00293">
    <property type="entry name" value="PWWP"/>
    <property type="match status" value="1"/>
</dbReference>
<dbReference type="Gramene" id="KMS95513">
    <property type="protein sequence ID" value="KMS95513"/>
    <property type="gene ID" value="BVRB_007530"/>
</dbReference>
<organism evidence="3 4">
    <name type="scientific">Beta vulgaris subsp. vulgaris</name>
    <name type="common">Beet</name>
    <dbReference type="NCBI Taxonomy" id="3555"/>
    <lineage>
        <taxon>Eukaryota</taxon>
        <taxon>Viridiplantae</taxon>
        <taxon>Streptophyta</taxon>
        <taxon>Embryophyta</taxon>
        <taxon>Tracheophyta</taxon>
        <taxon>Spermatophyta</taxon>
        <taxon>Magnoliopsida</taxon>
        <taxon>eudicotyledons</taxon>
        <taxon>Gunneridae</taxon>
        <taxon>Pentapetalae</taxon>
        <taxon>Caryophyllales</taxon>
        <taxon>Chenopodiaceae</taxon>
        <taxon>Betoideae</taxon>
        <taxon>Beta</taxon>
    </lineage>
</organism>
<gene>
    <name evidence="3" type="ORF">BVRB_007530</name>
</gene>
<feature type="compositionally biased region" description="Basic and acidic residues" evidence="1">
    <location>
        <begin position="62"/>
        <end position="78"/>
    </location>
</feature>
<dbReference type="InterPro" id="IPR035979">
    <property type="entry name" value="RBD_domain_sf"/>
</dbReference>
<dbReference type="OrthoDB" id="62853at2759"/>
<dbReference type="GO" id="GO:0003676">
    <property type="term" value="F:nucleic acid binding"/>
    <property type="evidence" value="ECO:0007669"/>
    <property type="project" value="InterPro"/>
</dbReference>
<dbReference type="OMA" id="EDRCDEE"/>
<dbReference type="AlphaFoldDB" id="A0A0J8B6J6"/>
<dbReference type="PANTHER" id="PTHR42851:SF19">
    <property type="entry name" value="PWWP DOMAIN-CONTAINING PROTEIN 2-RELATED"/>
    <property type="match status" value="1"/>
</dbReference>
<dbReference type="Pfam" id="PF00855">
    <property type="entry name" value="PWWP"/>
    <property type="match status" value="1"/>
</dbReference>
<feature type="region of interest" description="Disordered" evidence="1">
    <location>
        <begin position="686"/>
        <end position="718"/>
    </location>
</feature>
<dbReference type="Gene3D" id="2.30.30.140">
    <property type="match status" value="1"/>
</dbReference>
<feature type="compositionally biased region" description="Polar residues" evidence="1">
    <location>
        <begin position="193"/>
        <end position="205"/>
    </location>
</feature>
<feature type="compositionally biased region" description="Low complexity" evidence="1">
    <location>
        <begin position="622"/>
        <end position="639"/>
    </location>
</feature>
<feature type="compositionally biased region" description="Basic and acidic residues" evidence="1">
    <location>
        <begin position="601"/>
        <end position="613"/>
    </location>
</feature>
<reference evidence="3 4" key="1">
    <citation type="journal article" date="2014" name="Nature">
        <title>The genome of the recently domesticated crop plant sugar beet (Beta vulgaris).</title>
        <authorList>
            <person name="Dohm J.C."/>
            <person name="Minoche A.E."/>
            <person name="Holtgrawe D."/>
            <person name="Capella-Gutierrez S."/>
            <person name="Zakrzewski F."/>
            <person name="Tafer H."/>
            <person name="Rupp O."/>
            <person name="Sorensen T.R."/>
            <person name="Stracke R."/>
            <person name="Reinhardt R."/>
            <person name="Goesmann A."/>
            <person name="Kraft T."/>
            <person name="Schulz B."/>
            <person name="Stadler P.F."/>
            <person name="Schmidt T."/>
            <person name="Gabaldon T."/>
            <person name="Lehrach H."/>
            <person name="Weisshaar B."/>
            <person name="Himmelbauer H."/>
        </authorList>
    </citation>
    <scope>NUCLEOTIDE SEQUENCE [LARGE SCALE GENOMIC DNA]</scope>
    <source>
        <tissue evidence="3">Taproot</tissue>
    </source>
</reference>
<dbReference type="EMBL" id="KQ090459">
    <property type="protein sequence ID" value="KMS95513.1"/>
    <property type="molecule type" value="Genomic_DNA"/>
</dbReference>
<sequence length="816" mass="89842">MQSNVVSGDICEDNVVSSELNNGVDVPVSGTLVQEDDLGKETVFEGMEVECVEEGDSRVVSEHSRAVSERSSHGRETDSLEGEVVAVNDEVDNVEESLNDGCVGKEGKDLVGVEGAINQGCRFKAEDLDSSVQELISNPVNEDRCDEEMEAEKTVHSSQNEVEDLDSSVQELISNPVNEDRCDEEMEAEKTVHSSQNEVDNQSVELKTKDSTTEKEDSGVHVNEEGFSDVKEVSVVDMDNCVRNDKSKNKGGFCASDLVWGKVKSHPWWPAQIFEAGDASDKARKHSKSKGYLVGYFWDQTFAWNDEAKLKPFAPNFSQMVKQTQMEAFRHAVACILDETSRRVEFGLSCRCIPDDIYNQLKVQVVENAGIREESRIREGGDRYFTASSFEPVKFLDYVKDLAQGPSADVDRLEHMITRAQMAAFYRWKGIYHLAEFGLLIGYVNNEADAPVTFVKEKCEVIADGTPPPSTMEEDDIRPKKRKKTSSGGGDSIKKVKCLSDLIQKKGVHKKYDKETKGKAGSKFISSSAGRRKEAKSFPNDSTTKEYSPSGVGDIKPLFSVGESILRVAGQLSQPSPLLKLDLSSHEKTINDEESGEEDTDGKSKEGPSRSDSAEMIEDGCFSGSKSKAKASESTSSTFAVQDTFCMNKTVRVLEQQSSLSDVEMAVVESEPPDVDGISAITQEINSTVSSPQKQNGSEYGASEGGQSDEKIQQEDSPTAITLKFSDVDSIPTEGKLNNIFGHFGPLKESETEVLAKKICARVVFKRRSDAETAFSSSGKFEIFGPSLVCYRLNYTPSPRKSPSVEAKRRKKYKTC</sequence>
<evidence type="ECO:0000259" key="2">
    <source>
        <dbReference type="PROSITE" id="PS50812"/>
    </source>
</evidence>
<feature type="region of interest" description="Disordered" evidence="1">
    <location>
        <begin position="190"/>
        <end position="220"/>
    </location>
</feature>
<dbReference type="SUPFAM" id="SSF63748">
    <property type="entry name" value="Tudor/PWWP/MBT"/>
    <property type="match status" value="1"/>
</dbReference>
<feature type="region of interest" description="Disordered" evidence="1">
    <location>
        <begin position="62"/>
        <end position="82"/>
    </location>
</feature>
<feature type="region of interest" description="Disordered" evidence="1">
    <location>
        <begin position="576"/>
        <end position="639"/>
    </location>
</feature>
<accession>A0A0J8B6J6</accession>
<dbReference type="PROSITE" id="PS50812">
    <property type="entry name" value="PWWP"/>
    <property type="match status" value="1"/>
</dbReference>
<name>A0A0J8B6J6_BETVV</name>
<feature type="compositionally biased region" description="Basic and acidic residues" evidence="1">
    <location>
        <begin position="206"/>
        <end position="220"/>
    </location>
</feature>
<feature type="domain" description="PWWP" evidence="2">
    <location>
        <begin position="255"/>
        <end position="316"/>
    </location>
</feature>